<keyword evidence="8" id="KW-0132">Cell division</keyword>
<keyword evidence="5" id="KW-1133">Transmembrane helix</keyword>
<dbReference type="InterPro" id="IPR001460">
    <property type="entry name" value="PCN-bd_Tpept"/>
</dbReference>
<dbReference type="SUPFAM" id="SSF56601">
    <property type="entry name" value="beta-lactamase/transpeptidase-like"/>
    <property type="match status" value="1"/>
</dbReference>
<proteinExistence type="predicted"/>
<organism evidence="8 9">
    <name type="scientific">Dongia mobilis</name>
    <dbReference type="NCBI Taxonomy" id="578943"/>
    <lineage>
        <taxon>Bacteria</taxon>
        <taxon>Pseudomonadati</taxon>
        <taxon>Pseudomonadota</taxon>
        <taxon>Alphaproteobacteria</taxon>
        <taxon>Rhodospirillales</taxon>
        <taxon>Dongiaceae</taxon>
        <taxon>Dongia</taxon>
    </lineage>
</organism>
<dbReference type="PANTHER" id="PTHR30627">
    <property type="entry name" value="PEPTIDOGLYCAN D,D-TRANSPEPTIDASE"/>
    <property type="match status" value="1"/>
</dbReference>
<evidence type="ECO:0000313" key="9">
    <source>
        <dbReference type="Proteomes" id="UP000295783"/>
    </source>
</evidence>
<comment type="subcellular location">
    <subcellularLocation>
        <location evidence="1">Membrane</location>
    </subcellularLocation>
</comment>
<sequence length="662" mass="69864">MIGRRNRHQPAQPDFQVQRAQPVINPIALQLEPDGVQRRALEISHHRLILGLGLFAMAFLVIAVRLAMVTLLPAENDGPSIAAAPAAARADILDRNGVVLATSLTTASLYANPQNIRDPQAIALALNEILPELSVETTAAKLAGDKTFVWLKRNLTPKQQMAVIRLGDPGLQFLHETKRVYPQGNLTAHVVGFADVDARGLAGAERSFDDVLAAGQQPLSLSIDVRIQHILHEEMSRAIADFTAIGGAGMVMDIATGELLAMVSLPDFDPARPGTASDDARFNRATLGTFEMGSTFKLFNTAIGLDTGAVTLAGGFDATNPIRIGGFTIDDYKGKHRWLSIPEIIAYSSNIGSAKLADTFGAEVQKAYLQRFGLLAKSPIELAEVGVPQYPKNWKRINTMTIAYGHGISVTATQLVAGIGALANGGLLRHPTLLKRAAGEVAEGTRVVSEQTSAQIRQLMRLVVQVGSGKKANAPGYLVGGKTGTAEKITTQGGYNKNSRMAVFAAAFPMHAPRYAIVMMIDEPKPNAQSYGYATAGWVAAPAVGALVQRMAPLLGIAPIDDDAPEAQNPLVAMVENPQGAPASAAQIQPKSDASKEKQAKAQAPSPVATAPAPVQPATTGEIIFQAKPFVATPVSTGAALQPAPVAAKPFVPNEDPALAVE</sequence>
<feature type="transmembrane region" description="Helical" evidence="5">
    <location>
        <begin position="48"/>
        <end position="72"/>
    </location>
</feature>
<dbReference type="Pfam" id="PF03717">
    <property type="entry name" value="PBP_dimer"/>
    <property type="match status" value="1"/>
</dbReference>
<dbReference type="PANTHER" id="PTHR30627:SF1">
    <property type="entry name" value="PEPTIDOGLYCAN D,D-TRANSPEPTIDASE FTSI"/>
    <property type="match status" value="1"/>
</dbReference>
<keyword evidence="9" id="KW-1185">Reference proteome</keyword>
<dbReference type="InterPro" id="IPR005311">
    <property type="entry name" value="PBP_dimer"/>
</dbReference>
<feature type="region of interest" description="Disordered" evidence="4">
    <location>
        <begin position="580"/>
        <end position="614"/>
    </location>
</feature>
<dbReference type="Gene3D" id="3.40.710.10">
    <property type="entry name" value="DD-peptidase/beta-lactamase superfamily"/>
    <property type="match status" value="1"/>
</dbReference>
<dbReference type="GO" id="GO:0004180">
    <property type="term" value="F:carboxypeptidase activity"/>
    <property type="evidence" value="ECO:0007669"/>
    <property type="project" value="UniProtKB-KW"/>
</dbReference>
<dbReference type="GO" id="GO:0051301">
    <property type="term" value="P:cell division"/>
    <property type="evidence" value="ECO:0007669"/>
    <property type="project" value="UniProtKB-KW"/>
</dbReference>
<dbReference type="InterPro" id="IPR012338">
    <property type="entry name" value="Beta-lactam/transpept-like"/>
</dbReference>
<dbReference type="EMBL" id="SNYW01000006">
    <property type="protein sequence ID" value="TDQ83958.1"/>
    <property type="molecule type" value="Genomic_DNA"/>
</dbReference>
<keyword evidence="5" id="KW-0812">Transmembrane</keyword>
<evidence type="ECO:0000313" key="8">
    <source>
        <dbReference type="EMBL" id="TDQ83958.1"/>
    </source>
</evidence>
<dbReference type="SUPFAM" id="SSF56519">
    <property type="entry name" value="Penicillin binding protein dimerisation domain"/>
    <property type="match status" value="1"/>
</dbReference>
<keyword evidence="3 5" id="KW-0472">Membrane</keyword>
<feature type="domain" description="Penicillin-binding protein dimerisation" evidence="7">
    <location>
        <begin position="87"/>
        <end position="193"/>
    </location>
</feature>
<reference evidence="8 9" key="1">
    <citation type="submission" date="2019-03" db="EMBL/GenBank/DDBJ databases">
        <title>Genomic Encyclopedia of Type Strains, Phase III (KMG-III): the genomes of soil and plant-associated and newly described type strains.</title>
        <authorList>
            <person name="Whitman W."/>
        </authorList>
    </citation>
    <scope>NUCLEOTIDE SEQUENCE [LARGE SCALE GENOMIC DNA]</scope>
    <source>
        <strain evidence="8 9">CGMCC 1.7660</strain>
    </source>
</reference>
<evidence type="ECO:0000256" key="5">
    <source>
        <dbReference type="SAM" id="Phobius"/>
    </source>
</evidence>
<evidence type="ECO:0000256" key="4">
    <source>
        <dbReference type="SAM" id="MobiDB-lite"/>
    </source>
</evidence>
<dbReference type="GO" id="GO:0071555">
    <property type="term" value="P:cell wall organization"/>
    <property type="evidence" value="ECO:0007669"/>
    <property type="project" value="TreeGrafter"/>
</dbReference>
<dbReference type="Gene3D" id="3.90.1310.10">
    <property type="entry name" value="Penicillin-binding protein 2a (Domain 2)"/>
    <property type="match status" value="1"/>
</dbReference>
<evidence type="ECO:0000256" key="3">
    <source>
        <dbReference type="ARBA" id="ARBA00023136"/>
    </source>
</evidence>
<feature type="domain" description="Penicillin-binding protein transpeptidase" evidence="6">
    <location>
        <begin position="247"/>
        <end position="540"/>
    </location>
</feature>
<dbReference type="OrthoDB" id="9789078at2"/>
<evidence type="ECO:0000259" key="6">
    <source>
        <dbReference type="Pfam" id="PF00905"/>
    </source>
</evidence>
<accession>A0A4R6X0I5</accession>
<name>A0A4R6X0I5_9PROT</name>
<keyword evidence="2" id="KW-0378">Hydrolase</keyword>
<dbReference type="Gene3D" id="3.30.450.330">
    <property type="match status" value="1"/>
</dbReference>
<feature type="compositionally biased region" description="Low complexity" evidence="4">
    <location>
        <begin position="602"/>
        <end position="614"/>
    </location>
</feature>
<keyword evidence="2" id="KW-0121">Carboxypeptidase</keyword>
<dbReference type="AlphaFoldDB" id="A0A4R6X0I5"/>
<keyword evidence="8" id="KW-0131">Cell cycle</keyword>
<dbReference type="GO" id="GO:0008658">
    <property type="term" value="F:penicillin binding"/>
    <property type="evidence" value="ECO:0007669"/>
    <property type="project" value="InterPro"/>
</dbReference>
<dbReference type="RefSeq" id="WP_133612032.1">
    <property type="nucleotide sequence ID" value="NZ_SNYW01000006.1"/>
</dbReference>
<dbReference type="Pfam" id="PF00905">
    <property type="entry name" value="Transpeptidase"/>
    <property type="match status" value="1"/>
</dbReference>
<dbReference type="GO" id="GO:0005886">
    <property type="term" value="C:plasma membrane"/>
    <property type="evidence" value="ECO:0007669"/>
    <property type="project" value="TreeGrafter"/>
</dbReference>
<dbReference type="Proteomes" id="UP000295783">
    <property type="component" value="Unassembled WGS sequence"/>
</dbReference>
<protein>
    <submittedName>
        <fullName evidence="8">Cell division protein FtsI (Penicillin-binding protein 3)</fullName>
    </submittedName>
</protein>
<dbReference type="InterPro" id="IPR036138">
    <property type="entry name" value="PBP_dimer_sf"/>
</dbReference>
<evidence type="ECO:0000256" key="2">
    <source>
        <dbReference type="ARBA" id="ARBA00022645"/>
    </source>
</evidence>
<gene>
    <name evidence="8" type="ORF">A8950_0503</name>
</gene>
<dbReference type="InterPro" id="IPR050515">
    <property type="entry name" value="Beta-lactam/transpept"/>
</dbReference>
<keyword evidence="2" id="KW-0645">Protease</keyword>
<comment type="caution">
    <text evidence="8">The sequence shown here is derived from an EMBL/GenBank/DDBJ whole genome shotgun (WGS) entry which is preliminary data.</text>
</comment>
<evidence type="ECO:0000259" key="7">
    <source>
        <dbReference type="Pfam" id="PF03717"/>
    </source>
</evidence>
<evidence type="ECO:0000256" key="1">
    <source>
        <dbReference type="ARBA" id="ARBA00004370"/>
    </source>
</evidence>